<reference evidence="7" key="1">
    <citation type="journal article" date="2018" name="Nat. Microbiol.">
        <title>Leveraging single-cell genomics to expand the fungal tree of life.</title>
        <authorList>
            <person name="Ahrendt S.R."/>
            <person name="Quandt C.A."/>
            <person name="Ciobanu D."/>
            <person name="Clum A."/>
            <person name="Salamov A."/>
            <person name="Andreopoulos B."/>
            <person name="Cheng J.F."/>
            <person name="Woyke T."/>
            <person name="Pelin A."/>
            <person name="Henrissat B."/>
            <person name="Reynolds N.K."/>
            <person name="Benny G.L."/>
            <person name="Smith M.E."/>
            <person name="James T.Y."/>
            <person name="Grigoriev I.V."/>
        </authorList>
    </citation>
    <scope>NUCLEOTIDE SEQUENCE [LARGE SCALE GENOMIC DNA]</scope>
    <source>
        <strain evidence="7">RSA 1356</strain>
    </source>
</reference>
<dbReference type="AlphaFoldDB" id="A0A4P9XQD6"/>
<dbReference type="EMBL" id="KZ992621">
    <property type="protein sequence ID" value="RKP08246.1"/>
    <property type="molecule type" value="Genomic_DNA"/>
</dbReference>
<dbReference type="PANTHER" id="PTHR32183:SF6">
    <property type="entry name" value="CYSTEINE SULFINATE DESULFINASE_CYSTEINE DESULFURASE AND RELATED ENZYMES"/>
    <property type="match status" value="1"/>
</dbReference>
<dbReference type="PANTHER" id="PTHR32183">
    <property type="match status" value="1"/>
</dbReference>
<keyword evidence="2 6" id="KW-0489">Methyltransferase</keyword>
<dbReference type="OrthoDB" id="276151at2759"/>
<evidence type="ECO:0000313" key="7">
    <source>
        <dbReference type="Proteomes" id="UP000271241"/>
    </source>
</evidence>
<dbReference type="STRING" id="78915.A0A4P9XQD6"/>
<sequence>MSTPERKDPTDWDKLWRDGRTPWDQGGVTPALKELLEEDLAKVPDFPSTGRVLVPGCGGAHDVFYLATRGYQVVGADISPTAMDHCREEASRNGITGVELITCDFFTEDLGQFDIGFDYTFLCALPPPMRNDWGKRQAELVRPGGHLITLMFPLDASREGGPPYALTVELYHTLLDANFELVYENASPRSPAEREGKQRMAVWRRRS</sequence>
<keyword evidence="4" id="KW-0949">S-adenosyl-L-methionine</keyword>
<evidence type="ECO:0000313" key="6">
    <source>
        <dbReference type="EMBL" id="RKP08246.1"/>
    </source>
</evidence>
<protein>
    <submittedName>
        <fullName evidence="6">S-adenosyl-L-methionine-dependent methyltransferase</fullName>
    </submittedName>
</protein>
<feature type="region of interest" description="Disordered" evidence="5">
    <location>
        <begin position="186"/>
        <end position="207"/>
    </location>
</feature>
<dbReference type="SUPFAM" id="SSF53335">
    <property type="entry name" value="S-adenosyl-L-methionine-dependent methyltransferases"/>
    <property type="match status" value="1"/>
</dbReference>
<accession>A0A4P9XQD6</accession>
<dbReference type="Gene3D" id="3.40.50.150">
    <property type="entry name" value="Vaccinia Virus protein VP39"/>
    <property type="match status" value="1"/>
</dbReference>
<keyword evidence="7" id="KW-1185">Reference proteome</keyword>
<evidence type="ECO:0000256" key="2">
    <source>
        <dbReference type="ARBA" id="ARBA00022603"/>
    </source>
</evidence>
<dbReference type="Proteomes" id="UP000271241">
    <property type="component" value="Unassembled WGS sequence"/>
</dbReference>
<feature type="region of interest" description="Disordered" evidence="5">
    <location>
        <begin position="1"/>
        <end position="23"/>
    </location>
</feature>
<organism evidence="6 7">
    <name type="scientific">Thamnocephalis sphaerospora</name>
    <dbReference type="NCBI Taxonomy" id="78915"/>
    <lineage>
        <taxon>Eukaryota</taxon>
        <taxon>Fungi</taxon>
        <taxon>Fungi incertae sedis</taxon>
        <taxon>Zoopagomycota</taxon>
        <taxon>Zoopagomycotina</taxon>
        <taxon>Zoopagomycetes</taxon>
        <taxon>Zoopagales</taxon>
        <taxon>Sigmoideomycetaceae</taxon>
        <taxon>Thamnocephalis</taxon>
    </lineage>
</organism>
<gene>
    <name evidence="6" type="ORF">THASP1DRAFT_29942</name>
</gene>
<dbReference type="InterPro" id="IPR008854">
    <property type="entry name" value="TPMT"/>
</dbReference>
<dbReference type="InterPro" id="IPR029063">
    <property type="entry name" value="SAM-dependent_MTases_sf"/>
</dbReference>
<evidence type="ECO:0000256" key="1">
    <source>
        <dbReference type="ARBA" id="ARBA00022553"/>
    </source>
</evidence>
<name>A0A4P9XQD6_9FUNG</name>
<dbReference type="GO" id="GO:0032259">
    <property type="term" value="P:methylation"/>
    <property type="evidence" value="ECO:0007669"/>
    <property type="project" value="UniProtKB-KW"/>
</dbReference>
<dbReference type="CDD" id="cd02440">
    <property type="entry name" value="AdoMet_MTases"/>
    <property type="match status" value="1"/>
</dbReference>
<evidence type="ECO:0000256" key="5">
    <source>
        <dbReference type="SAM" id="MobiDB-lite"/>
    </source>
</evidence>
<dbReference type="PROSITE" id="PS51585">
    <property type="entry name" value="SAM_MT_TPMT"/>
    <property type="match status" value="1"/>
</dbReference>
<evidence type="ECO:0000256" key="4">
    <source>
        <dbReference type="ARBA" id="ARBA00022691"/>
    </source>
</evidence>
<proteinExistence type="predicted"/>
<keyword evidence="1" id="KW-0597">Phosphoprotein</keyword>
<keyword evidence="3 6" id="KW-0808">Transferase</keyword>
<dbReference type="GO" id="GO:0008757">
    <property type="term" value="F:S-adenosylmethionine-dependent methyltransferase activity"/>
    <property type="evidence" value="ECO:0007669"/>
    <property type="project" value="InterPro"/>
</dbReference>
<dbReference type="Pfam" id="PF05724">
    <property type="entry name" value="TPMT"/>
    <property type="match status" value="1"/>
</dbReference>
<feature type="compositionally biased region" description="Basic and acidic residues" evidence="5">
    <location>
        <begin position="1"/>
        <end position="21"/>
    </location>
</feature>
<evidence type="ECO:0000256" key="3">
    <source>
        <dbReference type="ARBA" id="ARBA00022679"/>
    </source>
</evidence>